<dbReference type="InterPro" id="IPR043132">
    <property type="entry name" value="BCAT-like_C"/>
</dbReference>
<dbReference type="SUPFAM" id="SSF56752">
    <property type="entry name" value="D-aminoacid aminotransferase-like PLP-dependent enzymes"/>
    <property type="match status" value="1"/>
</dbReference>
<dbReference type="EMBL" id="DF933840">
    <property type="protein sequence ID" value="GAM42273.1"/>
    <property type="molecule type" value="Genomic_DNA"/>
</dbReference>
<dbReference type="PANTHER" id="PTHR42825:SF2">
    <property type="entry name" value="BRANCHED-CHAIN-AMINO-ACID AMINOTRANSFERASE 3, CHLOROPLASTIC-RELATED"/>
    <property type="match status" value="1"/>
</dbReference>
<evidence type="ECO:0000313" key="4">
    <source>
        <dbReference type="EMBL" id="GAM42273.1"/>
    </source>
</evidence>
<dbReference type="GO" id="GO:0004084">
    <property type="term" value="F:branched-chain-amino-acid transaminase activity"/>
    <property type="evidence" value="ECO:0007669"/>
    <property type="project" value="InterPro"/>
</dbReference>
<comment type="similarity">
    <text evidence="2">Belongs to the class-IV pyridoxal-phosphate-dependent aminotransferase family.</text>
</comment>
<protein>
    <submittedName>
        <fullName evidence="4">Branched-chain amino acidaminotransferase</fullName>
    </submittedName>
</protein>
<dbReference type="Gene3D" id="3.20.10.10">
    <property type="entry name" value="D-amino Acid Aminotransferase, subunit A, domain 2"/>
    <property type="match status" value="1"/>
</dbReference>
<evidence type="ECO:0000256" key="1">
    <source>
        <dbReference type="ARBA" id="ARBA00001933"/>
    </source>
</evidence>
<dbReference type="GO" id="GO:0009081">
    <property type="term" value="P:branched-chain amino acid metabolic process"/>
    <property type="evidence" value="ECO:0007669"/>
    <property type="project" value="InterPro"/>
</dbReference>
<dbReference type="Proteomes" id="UP000053095">
    <property type="component" value="Unassembled WGS sequence"/>
</dbReference>
<dbReference type="Pfam" id="PF01063">
    <property type="entry name" value="Aminotran_4"/>
    <property type="match status" value="1"/>
</dbReference>
<proteinExistence type="inferred from homology"/>
<comment type="cofactor">
    <cofactor evidence="1">
        <name>pyridoxal 5'-phosphate</name>
        <dbReference type="ChEBI" id="CHEBI:597326"/>
    </cofactor>
</comment>
<dbReference type="InterPro" id="IPR036038">
    <property type="entry name" value="Aminotransferase-like"/>
</dbReference>
<dbReference type="AlphaFoldDB" id="A0A478EBS5"/>
<accession>A0A478EBS5</accession>
<evidence type="ECO:0000256" key="3">
    <source>
        <dbReference type="ARBA" id="ARBA00022898"/>
    </source>
</evidence>
<gene>
    <name evidence="4" type="ORF">TCE0_044f16087</name>
</gene>
<sequence length="205" mass="22428">MALAPPNEFTLAMYVGPSLPYHGHMAIDALVLDDFDRAAPRGTGSGKVGGNYAPVWPHQMKAKSQGFGVTLHLDSETRTFVEEFSTSGFIGIDQSRTLYIPDAPNAIHSITSDSLATISESMQIKVKREKIPFSSIGRFSEVLAVGTAANAVPIRSITRIATNEKYQFEHHASKETGSEIVERLSNIQRGLDADLFGWNWTVEGF</sequence>
<dbReference type="PANTHER" id="PTHR42825">
    <property type="entry name" value="AMINO ACID AMINOTRANSFERASE"/>
    <property type="match status" value="1"/>
</dbReference>
<name>A0A478EBS5_TALPI</name>
<dbReference type="InterPro" id="IPR001544">
    <property type="entry name" value="Aminotrans_IV"/>
</dbReference>
<reference evidence="5" key="1">
    <citation type="journal article" date="2015" name="Genome Announc.">
        <title>Draft genome sequence of Talaromyces cellulolyticus strain Y-94, a source of lignocellulosic biomass-degrading enzymes.</title>
        <authorList>
            <person name="Fujii T."/>
            <person name="Koike H."/>
            <person name="Sawayama S."/>
            <person name="Yano S."/>
            <person name="Inoue H."/>
        </authorList>
    </citation>
    <scope>NUCLEOTIDE SEQUENCE [LARGE SCALE GENOMIC DNA]</scope>
    <source>
        <strain evidence="5">Y-94</strain>
    </source>
</reference>
<dbReference type="InterPro" id="IPR005786">
    <property type="entry name" value="B_amino_transII"/>
</dbReference>
<organism evidence="4 5">
    <name type="scientific">Talaromyces pinophilus</name>
    <name type="common">Penicillium pinophilum</name>
    <dbReference type="NCBI Taxonomy" id="128442"/>
    <lineage>
        <taxon>Eukaryota</taxon>
        <taxon>Fungi</taxon>
        <taxon>Dikarya</taxon>
        <taxon>Ascomycota</taxon>
        <taxon>Pezizomycotina</taxon>
        <taxon>Eurotiomycetes</taxon>
        <taxon>Eurotiomycetidae</taxon>
        <taxon>Eurotiales</taxon>
        <taxon>Trichocomaceae</taxon>
        <taxon>Talaromyces</taxon>
        <taxon>Talaromyces sect. Talaromyces</taxon>
    </lineage>
</organism>
<evidence type="ECO:0000256" key="2">
    <source>
        <dbReference type="ARBA" id="ARBA00009320"/>
    </source>
</evidence>
<evidence type="ECO:0000313" key="5">
    <source>
        <dbReference type="Proteomes" id="UP000053095"/>
    </source>
</evidence>
<keyword evidence="5" id="KW-1185">Reference proteome</keyword>
<keyword evidence="3" id="KW-0663">Pyridoxal phosphate</keyword>